<keyword evidence="3" id="KW-1185">Reference proteome</keyword>
<reference evidence="3" key="2">
    <citation type="submission" date="2015-01" db="EMBL/GenBank/DDBJ databases">
        <title>Evolutionary Origins and Diversification of the Mycorrhizal Mutualists.</title>
        <authorList>
            <consortium name="DOE Joint Genome Institute"/>
            <consortium name="Mycorrhizal Genomics Consortium"/>
            <person name="Kohler A."/>
            <person name="Kuo A."/>
            <person name="Nagy L.G."/>
            <person name="Floudas D."/>
            <person name="Copeland A."/>
            <person name="Barry K.W."/>
            <person name="Cichocki N."/>
            <person name="Veneault-Fourrey C."/>
            <person name="LaButti K."/>
            <person name="Lindquist E.A."/>
            <person name="Lipzen A."/>
            <person name="Lundell T."/>
            <person name="Morin E."/>
            <person name="Murat C."/>
            <person name="Riley R."/>
            <person name="Ohm R."/>
            <person name="Sun H."/>
            <person name="Tunlid A."/>
            <person name="Henrissat B."/>
            <person name="Grigoriev I.V."/>
            <person name="Hibbett D.S."/>
            <person name="Martin F."/>
        </authorList>
    </citation>
    <scope>NUCLEOTIDE SEQUENCE [LARGE SCALE GENOMIC DNA]</scope>
    <source>
        <strain evidence="3">MAFF 305830</strain>
    </source>
</reference>
<dbReference type="HOGENOM" id="CLU_156014_0_0_1"/>
<proteinExistence type="predicted"/>
<name>A0A0C2WYR9_SERVB</name>
<gene>
    <name evidence="2" type="ORF">M408DRAFT_327489</name>
</gene>
<feature type="region of interest" description="Disordered" evidence="1">
    <location>
        <begin position="89"/>
        <end position="124"/>
    </location>
</feature>
<evidence type="ECO:0000313" key="3">
    <source>
        <dbReference type="Proteomes" id="UP000054097"/>
    </source>
</evidence>
<reference evidence="2 3" key="1">
    <citation type="submission" date="2014-04" db="EMBL/GenBank/DDBJ databases">
        <authorList>
            <consortium name="DOE Joint Genome Institute"/>
            <person name="Kuo A."/>
            <person name="Zuccaro A."/>
            <person name="Kohler A."/>
            <person name="Nagy L.G."/>
            <person name="Floudas D."/>
            <person name="Copeland A."/>
            <person name="Barry K.W."/>
            <person name="Cichocki N."/>
            <person name="Veneault-Fourrey C."/>
            <person name="LaButti K."/>
            <person name="Lindquist E.A."/>
            <person name="Lipzen A."/>
            <person name="Lundell T."/>
            <person name="Morin E."/>
            <person name="Murat C."/>
            <person name="Sun H."/>
            <person name="Tunlid A."/>
            <person name="Henrissat B."/>
            <person name="Grigoriev I.V."/>
            <person name="Hibbett D.S."/>
            <person name="Martin F."/>
            <person name="Nordberg H.P."/>
            <person name="Cantor M.N."/>
            <person name="Hua S.X."/>
        </authorList>
    </citation>
    <scope>NUCLEOTIDE SEQUENCE [LARGE SCALE GENOMIC DNA]</scope>
    <source>
        <strain evidence="2 3">MAFF 305830</strain>
    </source>
</reference>
<protein>
    <submittedName>
        <fullName evidence="2">Uncharacterized protein</fullName>
    </submittedName>
</protein>
<feature type="compositionally biased region" description="Basic residues" evidence="1">
    <location>
        <begin position="113"/>
        <end position="124"/>
    </location>
</feature>
<feature type="compositionally biased region" description="Basic and acidic residues" evidence="1">
    <location>
        <begin position="89"/>
        <end position="108"/>
    </location>
</feature>
<accession>A0A0C2WYR9</accession>
<sequence>MTNWVDFLSVGIILSILVGVVYAVMTVTSKVQDTVKSTQESLNKKGVNLTASGVSVKTDKNLDREAYLDATQRGAINVMKAASFGAPDARKSLSDIDRHTHAPPEKPSDQGTAKKRSIFGKSKK</sequence>
<organism evidence="2 3">
    <name type="scientific">Serendipita vermifera MAFF 305830</name>
    <dbReference type="NCBI Taxonomy" id="933852"/>
    <lineage>
        <taxon>Eukaryota</taxon>
        <taxon>Fungi</taxon>
        <taxon>Dikarya</taxon>
        <taxon>Basidiomycota</taxon>
        <taxon>Agaricomycotina</taxon>
        <taxon>Agaricomycetes</taxon>
        <taxon>Sebacinales</taxon>
        <taxon>Serendipitaceae</taxon>
        <taxon>Serendipita</taxon>
    </lineage>
</organism>
<evidence type="ECO:0000313" key="2">
    <source>
        <dbReference type="EMBL" id="KIM31223.1"/>
    </source>
</evidence>
<evidence type="ECO:0000256" key="1">
    <source>
        <dbReference type="SAM" id="MobiDB-lite"/>
    </source>
</evidence>
<dbReference type="AlphaFoldDB" id="A0A0C2WYR9"/>
<dbReference type="Proteomes" id="UP000054097">
    <property type="component" value="Unassembled WGS sequence"/>
</dbReference>
<dbReference type="OrthoDB" id="2505950at2759"/>
<dbReference type="EMBL" id="KN824282">
    <property type="protein sequence ID" value="KIM31223.1"/>
    <property type="molecule type" value="Genomic_DNA"/>
</dbReference>